<evidence type="ECO:0000259" key="2">
    <source>
        <dbReference type="PROSITE" id="PS51898"/>
    </source>
</evidence>
<evidence type="ECO:0000313" key="4">
    <source>
        <dbReference type="Proteomes" id="UP000078599"/>
    </source>
</evidence>
<dbReference type="Gene3D" id="1.10.443.10">
    <property type="entry name" value="Intergrase catalytic core"/>
    <property type="match status" value="1"/>
</dbReference>
<sequence>MMSLAIELKSYALVQTVPERVITRSGSTFDPRLNVWEWSDGPFIARLDFGQLIAGAEAYKPSLKAALLPYVRGHSSSHVDNLFRAFIHFIDNSPRRASWVIDEQAVANYAATLRPNEKWRLGTLNGLLQKWVELRLPGVTADCAAYLREHRKPGNTKGDAVRTRDSVKGPFSEDEYTALYSAADAAYGRGELPLWTLLLTRLLLACGGRISQYASLKLCDFDPKGSTLKLPQVKTGQDHARASFVPFDISAQTSQLILAHRDELLASGKTENSPFFSSDLVMPRGPRRQIRAESDLFFGHCTPHTLSQWFIQLLREIAPPTARLDFAPMHIVPQRFRYTFGTRMAEEGASKLVIAERLGHADLQNVECYVSASPKIIESYDKALSKFLAPLAQAFKGQVVEDEAHSTHRGAPGSRIHDFRITTEGLGSCAGKGAGCGFNKPVACYSSFRFEPWLDAPHEKVLHRLEAERQKWTSDDRMAAVNDEPIRAVREVISLCAQIWSQRGREEGAA</sequence>
<proteinExistence type="predicted"/>
<organism evidence="3 4">
    <name type="scientific">Thiomonas arsenitoxydans (strain DSM 22701 / CIP 110005 / 3As)</name>
    <dbReference type="NCBI Taxonomy" id="426114"/>
    <lineage>
        <taxon>Bacteria</taxon>
        <taxon>Pseudomonadati</taxon>
        <taxon>Pseudomonadota</taxon>
        <taxon>Betaproteobacteria</taxon>
        <taxon>Burkholderiales</taxon>
        <taxon>Thiomonas</taxon>
    </lineage>
</organism>
<name>A0ABM9T370_THIA3</name>
<evidence type="ECO:0000313" key="3">
    <source>
        <dbReference type="EMBL" id="CQR28210.1"/>
    </source>
</evidence>
<keyword evidence="4" id="KW-1185">Reference proteome</keyword>
<dbReference type="Proteomes" id="UP000078599">
    <property type="component" value="Unassembled WGS sequence"/>
</dbReference>
<dbReference type="InterPro" id="IPR002104">
    <property type="entry name" value="Integrase_catalytic"/>
</dbReference>
<dbReference type="EMBL" id="CTRI01000003">
    <property type="protein sequence ID" value="CQR28210.1"/>
    <property type="molecule type" value="Genomic_DNA"/>
</dbReference>
<dbReference type="InterPro" id="IPR011010">
    <property type="entry name" value="DNA_brk_join_enz"/>
</dbReference>
<reference evidence="3 4" key="1">
    <citation type="submission" date="2015-03" db="EMBL/GenBank/DDBJ databases">
        <authorList>
            <person name="Regsiter A."/>
            <person name="william w."/>
        </authorList>
    </citation>
    <scope>NUCLEOTIDE SEQUENCE [LARGE SCALE GENOMIC DNA]</scope>
    <source>
        <strain evidence="3 4">CB1</strain>
    </source>
</reference>
<dbReference type="Pfam" id="PF00589">
    <property type="entry name" value="Phage_integrase"/>
    <property type="match status" value="1"/>
</dbReference>
<dbReference type="InterPro" id="IPR048120">
    <property type="entry name" value="Integrase-like"/>
</dbReference>
<evidence type="ECO:0000256" key="1">
    <source>
        <dbReference type="ARBA" id="ARBA00023172"/>
    </source>
</evidence>
<feature type="domain" description="Tyr recombinase" evidence="2">
    <location>
        <begin position="166"/>
        <end position="382"/>
    </location>
</feature>
<dbReference type="SUPFAM" id="SSF56349">
    <property type="entry name" value="DNA breaking-rejoining enzymes"/>
    <property type="match status" value="1"/>
</dbReference>
<keyword evidence="1" id="KW-0233">DNA recombination</keyword>
<dbReference type="InterPro" id="IPR013762">
    <property type="entry name" value="Integrase-like_cat_sf"/>
</dbReference>
<dbReference type="CDD" id="cd00397">
    <property type="entry name" value="DNA_BRE_C"/>
    <property type="match status" value="1"/>
</dbReference>
<protein>
    <submittedName>
        <fullName evidence="3">Phage integrase</fullName>
    </submittedName>
</protein>
<dbReference type="NCBIfam" id="NF041502">
    <property type="entry name" value="integrase_1"/>
    <property type="match status" value="1"/>
</dbReference>
<comment type="caution">
    <text evidence="3">The sequence shown here is derived from an EMBL/GenBank/DDBJ whole genome shotgun (WGS) entry which is preliminary data.</text>
</comment>
<gene>
    <name evidence="3" type="ORF">THICB1_110363</name>
</gene>
<accession>A0ABM9T370</accession>
<dbReference type="PROSITE" id="PS51898">
    <property type="entry name" value="TYR_RECOMBINASE"/>
    <property type="match status" value="1"/>
</dbReference>